<evidence type="ECO:0000313" key="2">
    <source>
        <dbReference type="EMBL" id="SQA98782.1"/>
    </source>
</evidence>
<name>A0A2X2SZZ4_9ENTR</name>
<accession>A0A2X2SZZ4</accession>
<dbReference type="InterPro" id="IPR003439">
    <property type="entry name" value="ABC_transporter-like_ATP-bd"/>
</dbReference>
<dbReference type="PANTHER" id="PTHR24221:SF654">
    <property type="entry name" value="ATP-BINDING CASSETTE SUB-FAMILY B MEMBER 6"/>
    <property type="match status" value="1"/>
</dbReference>
<dbReference type="InterPro" id="IPR039421">
    <property type="entry name" value="Type_1_exporter"/>
</dbReference>
<dbReference type="SUPFAM" id="SSF52540">
    <property type="entry name" value="P-loop containing nucleoside triphosphate hydrolases"/>
    <property type="match status" value="1"/>
</dbReference>
<feature type="domain" description="ABC transporter" evidence="1">
    <location>
        <begin position="37"/>
        <end position="84"/>
    </location>
</feature>
<organism evidence="2 3">
    <name type="scientific">Cedecea neteri</name>
    <dbReference type="NCBI Taxonomy" id="158822"/>
    <lineage>
        <taxon>Bacteria</taxon>
        <taxon>Pseudomonadati</taxon>
        <taxon>Pseudomonadota</taxon>
        <taxon>Gammaproteobacteria</taxon>
        <taxon>Enterobacterales</taxon>
        <taxon>Enterobacteriaceae</taxon>
        <taxon>Cedecea</taxon>
    </lineage>
</organism>
<keyword evidence="2" id="KW-0378">Hydrolase</keyword>
<dbReference type="PANTHER" id="PTHR24221">
    <property type="entry name" value="ATP-BINDING CASSETTE SUB-FAMILY B"/>
    <property type="match status" value="1"/>
</dbReference>
<reference evidence="2 3" key="1">
    <citation type="submission" date="2018-06" db="EMBL/GenBank/DDBJ databases">
        <authorList>
            <consortium name="Pathogen Informatics"/>
            <person name="Doyle S."/>
        </authorList>
    </citation>
    <scope>NUCLEOTIDE SEQUENCE [LARGE SCALE GENOMIC DNA]</scope>
    <source>
        <strain evidence="2 3">NCTC12120</strain>
    </source>
</reference>
<keyword evidence="2" id="KW-0067">ATP-binding</keyword>
<dbReference type="InterPro" id="IPR027417">
    <property type="entry name" value="P-loop_NTPase"/>
</dbReference>
<dbReference type="EMBL" id="UAVU01000003">
    <property type="protein sequence ID" value="SQA98782.1"/>
    <property type="molecule type" value="Genomic_DNA"/>
</dbReference>
<dbReference type="EC" id="3.6.3.-" evidence="2"/>
<dbReference type="Pfam" id="PF00005">
    <property type="entry name" value="ABC_tran"/>
    <property type="match status" value="1"/>
</dbReference>
<gene>
    <name evidence="2" type="primary">mlaF_1</name>
    <name evidence="2" type="ORF">NCTC12120_02679</name>
</gene>
<dbReference type="GO" id="GO:0042626">
    <property type="term" value="F:ATPase-coupled transmembrane transporter activity"/>
    <property type="evidence" value="ECO:0007669"/>
    <property type="project" value="TreeGrafter"/>
</dbReference>
<sequence>MLSYKEVDITSEHSEIKNSVCLQNIEFGYGPESTIFDNFSIDIPLRTKTAIIGTSGAGKSTLLKILSGLYTTKKIKFYSRQSERRKRKPALIVL</sequence>
<dbReference type="GO" id="GO:0016887">
    <property type="term" value="F:ATP hydrolysis activity"/>
    <property type="evidence" value="ECO:0007669"/>
    <property type="project" value="InterPro"/>
</dbReference>
<dbReference type="Gene3D" id="3.40.50.300">
    <property type="entry name" value="P-loop containing nucleotide triphosphate hydrolases"/>
    <property type="match status" value="1"/>
</dbReference>
<proteinExistence type="predicted"/>
<keyword evidence="2" id="KW-0547">Nucleotide-binding</keyword>
<dbReference type="AlphaFoldDB" id="A0A2X2SZZ4"/>
<protein>
    <submittedName>
        <fullName evidence="2">Probable phospholipid import ATP-binding protein MlaF</fullName>
        <ecNumber evidence="2">3.6.3.-</ecNumber>
    </submittedName>
</protein>
<dbReference type="Proteomes" id="UP000251197">
    <property type="component" value="Unassembled WGS sequence"/>
</dbReference>
<evidence type="ECO:0000259" key="1">
    <source>
        <dbReference type="Pfam" id="PF00005"/>
    </source>
</evidence>
<dbReference type="GO" id="GO:0005524">
    <property type="term" value="F:ATP binding"/>
    <property type="evidence" value="ECO:0007669"/>
    <property type="project" value="UniProtKB-KW"/>
</dbReference>
<evidence type="ECO:0000313" key="3">
    <source>
        <dbReference type="Proteomes" id="UP000251197"/>
    </source>
</evidence>